<dbReference type="PROSITE" id="PS00062">
    <property type="entry name" value="ALDOKETO_REDUCTASE_2"/>
    <property type="match status" value="1"/>
</dbReference>
<feature type="active site" description="Proton donor" evidence="4">
    <location>
        <position position="52"/>
    </location>
</feature>
<dbReference type="Proteomes" id="UP000461585">
    <property type="component" value="Unassembled WGS sequence"/>
</dbReference>
<reference evidence="8 9" key="1">
    <citation type="submission" date="2020-01" db="EMBL/GenBank/DDBJ databases">
        <title>Anaeroalcalibacter tamaniensis gen. nov., sp. nov., moderately halophilic strictly anaerobic fermenter bacterium from mud volcano of Taman peninsula.</title>
        <authorList>
            <person name="Frolova A."/>
            <person name="Merkel A.Y."/>
            <person name="Slobodkin A.I."/>
        </authorList>
    </citation>
    <scope>NUCLEOTIDE SEQUENCE [LARGE SCALE GENOMIC DNA]</scope>
    <source>
        <strain evidence="8 9">F-3ap</strain>
    </source>
</reference>
<dbReference type="PROSITE" id="PS00798">
    <property type="entry name" value="ALDOKETO_REDUCTASE_1"/>
    <property type="match status" value="1"/>
</dbReference>
<keyword evidence="3" id="KW-0560">Oxidoreductase</keyword>
<name>A0A7X5HT74_9FIRM</name>
<feature type="site" description="Lowers pKa of active site Tyr" evidence="6">
    <location>
        <position position="77"/>
    </location>
</feature>
<dbReference type="Pfam" id="PF00248">
    <property type="entry name" value="Aldo_ket_red"/>
    <property type="match status" value="1"/>
</dbReference>
<comment type="caution">
    <text evidence="8">The sequence shown here is derived from an EMBL/GenBank/DDBJ whole genome shotgun (WGS) entry which is preliminary data.</text>
</comment>
<evidence type="ECO:0000256" key="1">
    <source>
        <dbReference type="ARBA" id="ARBA00007905"/>
    </source>
</evidence>
<feature type="binding site" evidence="5">
    <location>
        <position position="110"/>
    </location>
    <ligand>
        <name>substrate</name>
    </ligand>
</feature>
<comment type="similarity">
    <text evidence="1">Belongs to the aldo/keto reductase family.</text>
</comment>
<evidence type="ECO:0000313" key="8">
    <source>
        <dbReference type="EMBL" id="NDL66222.1"/>
    </source>
</evidence>
<dbReference type="AlphaFoldDB" id="A0A7X5HT74"/>
<evidence type="ECO:0000256" key="4">
    <source>
        <dbReference type="PIRSR" id="PIRSR000097-1"/>
    </source>
</evidence>
<dbReference type="FunFam" id="3.20.20.100:FF:000015">
    <property type="entry name" value="Oxidoreductase, aldo/keto reductase family"/>
    <property type="match status" value="1"/>
</dbReference>
<organism evidence="8 9">
    <name type="scientific">Anaerotalea alkaliphila</name>
    <dbReference type="NCBI Taxonomy" id="2662126"/>
    <lineage>
        <taxon>Bacteria</taxon>
        <taxon>Bacillati</taxon>
        <taxon>Bacillota</taxon>
        <taxon>Clostridia</taxon>
        <taxon>Eubacteriales</taxon>
        <taxon>Anaerotalea</taxon>
    </lineage>
</organism>
<dbReference type="GO" id="GO:0016616">
    <property type="term" value="F:oxidoreductase activity, acting on the CH-OH group of donors, NAD or NADP as acceptor"/>
    <property type="evidence" value="ECO:0007669"/>
    <property type="project" value="UniProtKB-ARBA"/>
</dbReference>
<gene>
    <name evidence="8" type="ORF">GXN74_00490</name>
</gene>
<evidence type="ECO:0000256" key="2">
    <source>
        <dbReference type="ARBA" id="ARBA00022857"/>
    </source>
</evidence>
<evidence type="ECO:0000256" key="6">
    <source>
        <dbReference type="PIRSR" id="PIRSR000097-3"/>
    </source>
</evidence>
<dbReference type="SUPFAM" id="SSF51430">
    <property type="entry name" value="NAD(P)-linked oxidoreductase"/>
    <property type="match status" value="1"/>
</dbReference>
<proteinExistence type="inferred from homology"/>
<sequence>MNEEGIVLLENGVAMPLQGFGVWRIKDGEETRAAVEKALRVGYRSIDTAAVYGNERAVGKAVRESGIPREELFIATKVWNQDQGYEGTLAAFEESRKKLGLERLDLYLVHWPVPGRYRETWKAMEKLYREGLCRAIGVSNFQVHHLETLEASEIKPMVNQVELHPLLTQMPLRDHCSRKGIRMEAWSPLMQGNLNLKVLLELGEKHGKSPAQVVLRWHLQNGIVAIPKSTHKHRIEENFRIQDFHLEPEEMARIEDMNRDHRFGPDPENFSF</sequence>
<feature type="domain" description="NADP-dependent oxidoreductase" evidence="7">
    <location>
        <begin position="19"/>
        <end position="258"/>
    </location>
</feature>
<evidence type="ECO:0000256" key="3">
    <source>
        <dbReference type="ARBA" id="ARBA00023002"/>
    </source>
</evidence>
<dbReference type="PRINTS" id="PR00069">
    <property type="entry name" value="ALDKETRDTASE"/>
</dbReference>
<dbReference type="PIRSF" id="PIRSF000097">
    <property type="entry name" value="AKR"/>
    <property type="match status" value="1"/>
</dbReference>
<keyword evidence="2" id="KW-0521">NADP</keyword>
<protein>
    <submittedName>
        <fullName evidence="8">Aldo/keto reductase</fullName>
    </submittedName>
</protein>
<dbReference type="InterPro" id="IPR018170">
    <property type="entry name" value="Aldo/ket_reductase_CS"/>
</dbReference>
<evidence type="ECO:0000313" key="9">
    <source>
        <dbReference type="Proteomes" id="UP000461585"/>
    </source>
</evidence>
<dbReference type="InterPro" id="IPR023210">
    <property type="entry name" value="NADP_OxRdtase_dom"/>
</dbReference>
<dbReference type="RefSeq" id="WP_162368948.1">
    <property type="nucleotide sequence ID" value="NZ_JAAEEH010000001.1"/>
</dbReference>
<evidence type="ECO:0000259" key="7">
    <source>
        <dbReference type="Pfam" id="PF00248"/>
    </source>
</evidence>
<dbReference type="EMBL" id="JAAEEH010000001">
    <property type="protein sequence ID" value="NDL66222.1"/>
    <property type="molecule type" value="Genomic_DNA"/>
</dbReference>
<keyword evidence="9" id="KW-1185">Reference proteome</keyword>
<dbReference type="PANTHER" id="PTHR43827">
    <property type="entry name" value="2,5-DIKETO-D-GLUCONIC ACID REDUCTASE"/>
    <property type="match status" value="1"/>
</dbReference>
<evidence type="ECO:0000256" key="5">
    <source>
        <dbReference type="PIRSR" id="PIRSR000097-2"/>
    </source>
</evidence>
<dbReference type="InterPro" id="IPR020471">
    <property type="entry name" value="AKR"/>
</dbReference>
<dbReference type="InterPro" id="IPR036812">
    <property type="entry name" value="NAD(P)_OxRdtase_dom_sf"/>
</dbReference>
<accession>A0A7X5HT74</accession>
<dbReference type="PANTHER" id="PTHR43827:SF3">
    <property type="entry name" value="NADP-DEPENDENT OXIDOREDUCTASE DOMAIN-CONTAINING PROTEIN"/>
    <property type="match status" value="1"/>
</dbReference>
<dbReference type="Gene3D" id="3.20.20.100">
    <property type="entry name" value="NADP-dependent oxidoreductase domain"/>
    <property type="match status" value="1"/>
</dbReference>